<reference evidence="2 3" key="1">
    <citation type="submission" date="2007-08" db="EMBL/GenBank/DDBJ databases">
        <title>Complete sequence of Roseiflexus castenholzii DSM 13941.</title>
        <authorList>
            <consortium name="US DOE Joint Genome Institute"/>
            <person name="Copeland A."/>
            <person name="Lucas S."/>
            <person name="Lapidus A."/>
            <person name="Barry K."/>
            <person name="Glavina del Rio T."/>
            <person name="Dalin E."/>
            <person name="Tice H."/>
            <person name="Pitluck S."/>
            <person name="Thompson L.S."/>
            <person name="Brettin T."/>
            <person name="Bruce D."/>
            <person name="Detter J.C."/>
            <person name="Han C."/>
            <person name="Tapia R."/>
            <person name="Schmutz J."/>
            <person name="Larimer F."/>
            <person name="Land M."/>
            <person name="Hauser L."/>
            <person name="Kyrpides N."/>
            <person name="Mikhailova N."/>
            <person name="Bryant D.A."/>
            <person name="Hanada S."/>
            <person name="Tsukatani Y."/>
            <person name="Richardson P."/>
        </authorList>
    </citation>
    <scope>NUCLEOTIDE SEQUENCE [LARGE SCALE GENOMIC DNA]</scope>
    <source>
        <strain evidence="3">DSM 13941 / HLO8</strain>
    </source>
</reference>
<dbReference type="Proteomes" id="UP000000263">
    <property type="component" value="Chromosome"/>
</dbReference>
<keyword evidence="1" id="KW-0812">Transmembrane</keyword>
<accession>A7NKQ9</accession>
<dbReference type="AlphaFoldDB" id="A7NKQ9"/>
<protein>
    <submittedName>
        <fullName evidence="2">Membrane protein-like protein</fullName>
    </submittedName>
</protein>
<dbReference type="KEGG" id="rca:Rcas_1991"/>
<dbReference type="STRING" id="383372.Rcas_1991"/>
<feature type="transmembrane region" description="Helical" evidence="1">
    <location>
        <begin position="367"/>
        <end position="388"/>
    </location>
</feature>
<feature type="transmembrane region" description="Helical" evidence="1">
    <location>
        <begin position="395"/>
        <end position="422"/>
    </location>
</feature>
<evidence type="ECO:0000313" key="3">
    <source>
        <dbReference type="Proteomes" id="UP000000263"/>
    </source>
</evidence>
<evidence type="ECO:0000313" key="2">
    <source>
        <dbReference type="EMBL" id="ABU58079.1"/>
    </source>
</evidence>
<keyword evidence="1" id="KW-1133">Transmembrane helix</keyword>
<keyword evidence="3" id="KW-1185">Reference proteome</keyword>
<name>A7NKQ9_ROSCS</name>
<feature type="transmembrane region" description="Helical" evidence="1">
    <location>
        <begin position="232"/>
        <end position="251"/>
    </location>
</feature>
<feature type="transmembrane region" description="Helical" evidence="1">
    <location>
        <begin position="428"/>
        <end position="446"/>
    </location>
</feature>
<evidence type="ECO:0000256" key="1">
    <source>
        <dbReference type="SAM" id="Phobius"/>
    </source>
</evidence>
<dbReference type="eggNOG" id="COG3463">
    <property type="taxonomic scope" value="Bacteria"/>
</dbReference>
<dbReference type="HOGENOM" id="CLU_612332_0_0_0"/>
<keyword evidence="1" id="KW-0472">Membrane</keyword>
<feature type="transmembrane region" description="Helical" evidence="1">
    <location>
        <begin position="6"/>
        <end position="23"/>
    </location>
</feature>
<feature type="transmembrane region" description="Helical" evidence="1">
    <location>
        <begin position="322"/>
        <end position="340"/>
    </location>
</feature>
<feature type="transmembrane region" description="Helical" evidence="1">
    <location>
        <begin position="193"/>
        <end position="212"/>
    </location>
</feature>
<organism evidence="2 3">
    <name type="scientific">Roseiflexus castenholzii (strain DSM 13941 / HLO8)</name>
    <dbReference type="NCBI Taxonomy" id="383372"/>
    <lineage>
        <taxon>Bacteria</taxon>
        <taxon>Bacillati</taxon>
        <taxon>Chloroflexota</taxon>
        <taxon>Chloroflexia</taxon>
        <taxon>Chloroflexales</taxon>
        <taxon>Roseiflexineae</taxon>
        <taxon>Roseiflexaceae</taxon>
        <taxon>Roseiflexus</taxon>
    </lineage>
</organism>
<feature type="transmembrane region" description="Helical" evidence="1">
    <location>
        <begin position="157"/>
        <end position="187"/>
    </location>
</feature>
<dbReference type="EMBL" id="CP000804">
    <property type="protein sequence ID" value="ABU58079.1"/>
    <property type="molecule type" value="Genomic_DNA"/>
</dbReference>
<proteinExistence type="predicted"/>
<gene>
    <name evidence="2" type="ordered locus">Rcas_1991</name>
</gene>
<dbReference type="Pfam" id="PF09852">
    <property type="entry name" value="DUF2079"/>
    <property type="match status" value="1"/>
</dbReference>
<dbReference type="InterPro" id="IPR018650">
    <property type="entry name" value="STSV1_Orf64"/>
</dbReference>
<sequence>MRRYVISGILIVATFFLTIAALLKESDAAYHSAILIDFYPVERNNSGEYRFTQPRSHIFIPPFVSDAVALSFRTYSPGPLPERTLTLRLDERTFVSLASGHSVRRLLLVLSPAGVGAGQLLTLETAPAEAPGDLRRLGVFTANIELQPLNPHIYQRFALVVLAPVTASLLLLVMRCGVLASACSAALVAGMVLWGWTIAWGATFGLGVILVFDRMLNCGRGMFWLRQSIDQLLSCLSLPDMVISTLILIWISTVGWSSLAIHERYATGAYDLGLFDQWLWLISRGLTPYSTGIGVHLLGDHAAVLLYPLATLYLFVPDVRALLLVQVLAVGMGGLALYRIGSTRGSSWMGALVAGAYLLHPSTHNMALFHFHPDALAAAALLIVLLGIERRNATMMAVAVVVCAAKENFALTTALLGAWLVIRGERRLGSALFFGSLAWFSIATFLI</sequence>
<feature type="transmembrane region" description="Helical" evidence="1">
    <location>
        <begin position="293"/>
        <end position="315"/>
    </location>
</feature>